<dbReference type="RefSeq" id="WP_162469109.1">
    <property type="nucleotide sequence ID" value="NZ_VJZD01000119.1"/>
</dbReference>
<evidence type="ECO:0000256" key="1">
    <source>
        <dbReference type="ARBA" id="ARBA00022598"/>
    </source>
</evidence>
<name>A0A5N8VL52_9ACTN</name>
<dbReference type="PROSITE" id="PS50975">
    <property type="entry name" value="ATP_GRASP"/>
    <property type="match status" value="1"/>
</dbReference>
<evidence type="ECO:0000256" key="3">
    <source>
        <dbReference type="ARBA" id="ARBA00022840"/>
    </source>
</evidence>
<dbReference type="PANTHER" id="PTHR43585:SF2">
    <property type="entry name" value="ATP-GRASP ENZYME FSQD"/>
    <property type="match status" value="1"/>
</dbReference>
<evidence type="ECO:0000256" key="4">
    <source>
        <dbReference type="PROSITE-ProRule" id="PRU00409"/>
    </source>
</evidence>
<dbReference type="InterPro" id="IPR011761">
    <property type="entry name" value="ATP-grasp"/>
</dbReference>
<dbReference type="EMBL" id="VJZD01000119">
    <property type="protein sequence ID" value="MPY34595.1"/>
    <property type="molecule type" value="Genomic_DNA"/>
</dbReference>
<evidence type="ECO:0000256" key="2">
    <source>
        <dbReference type="ARBA" id="ARBA00022741"/>
    </source>
</evidence>
<proteinExistence type="predicted"/>
<evidence type="ECO:0000313" key="7">
    <source>
        <dbReference type="Proteomes" id="UP000325849"/>
    </source>
</evidence>
<evidence type="ECO:0000313" key="6">
    <source>
        <dbReference type="EMBL" id="MPY34595.1"/>
    </source>
</evidence>
<accession>A0A5N8VL52</accession>
<dbReference type="InterPro" id="IPR052032">
    <property type="entry name" value="ATP-dep_AA_Ligase"/>
</dbReference>
<dbReference type="PANTHER" id="PTHR43585">
    <property type="entry name" value="FUMIPYRROLE BIOSYNTHESIS PROTEIN C"/>
    <property type="match status" value="1"/>
</dbReference>
<sequence length="396" mass="43232">MKSVLILSKWNAGAVVPAADQLRARGIRSVLISEIPDTRHRASCDDHVVVDWDSEDLPALVERLDERGIVPLAVVNLLEPLLPWQGGLAAHYGLPGAGVGLDVLASKTLVRERLRDLGLSSIGFCADPAEVDFFPAIVKPSRESTASRLVRRVDGPAELLAYGRHLTERGFGDTEMIIEEYLPGVEFSVDGPVVEGRFHPVLAVEKPDHDDVRHHDAGLRVHPPQQDHVRAGVPVLTGMIDAFCADLRLDQLWLHVEGRADENGRTELVEINPRFGGGMYPTAIQEIGGIDPVEAIVSMALGEFTLDRLGPLRDRTVIGWVDVEADELGRVEIGATEEDLCALPGVVKAVVVDGYRVTDLEQENYFLRFALTADSVSELRARAADVLSAVGEWRVV</sequence>
<dbReference type="Pfam" id="PF13535">
    <property type="entry name" value="ATP-grasp_4"/>
    <property type="match status" value="1"/>
</dbReference>
<keyword evidence="7" id="KW-1185">Reference proteome</keyword>
<gene>
    <name evidence="6" type="ORF">FNH09_26130</name>
</gene>
<dbReference type="AlphaFoldDB" id="A0A5N8VL52"/>
<dbReference type="GO" id="GO:0005524">
    <property type="term" value="F:ATP binding"/>
    <property type="evidence" value="ECO:0007669"/>
    <property type="project" value="UniProtKB-UniRule"/>
</dbReference>
<keyword evidence="1" id="KW-0436">Ligase</keyword>
<organism evidence="6 7">
    <name type="scientific">Streptomyces adustus</name>
    <dbReference type="NCBI Taxonomy" id="1609272"/>
    <lineage>
        <taxon>Bacteria</taxon>
        <taxon>Bacillati</taxon>
        <taxon>Actinomycetota</taxon>
        <taxon>Actinomycetes</taxon>
        <taxon>Kitasatosporales</taxon>
        <taxon>Streptomycetaceae</taxon>
        <taxon>Streptomyces</taxon>
    </lineage>
</organism>
<keyword evidence="3 4" id="KW-0067">ATP-binding</keyword>
<dbReference type="Proteomes" id="UP000325849">
    <property type="component" value="Unassembled WGS sequence"/>
</dbReference>
<dbReference type="Gene3D" id="3.30.470.20">
    <property type="entry name" value="ATP-grasp fold, B domain"/>
    <property type="match status" value="1"/>
</dbReference>
<reference evidence="6 7" key="1">
    <citation type="submission" date="2019-07" db="EMBL/GenBank/DDBJ databases">
        <title>New species of Amycolatopsis and Streptomyces.</title>
        <authorList>
            <person name="Duangmal K."/>
            <person name="Teo W.F.A."/>
            <person name="Lipun K."/>
        </authorList>
    </citation>
    <scope>NUCLEOTIDE SEQUENCE [LARGE SCALE GENOMIC DNA]</scope>
    <source>
        <strain evidence="6 7">NBRC 109810</strain>
    </source>
</reference>
<dbReference type="SUPFAM" id="SSF56059">
    <property type="entry name" value="Glutathione synthetase ATP-binding domain-like"/>
    <property type="match status" value="1"/>
</dbReference>
<dbReference type="GO" id="GO:0016874">
    <property type="term" value="F:ligase activity"/>
    <property type="evidence" value="ECO:0007669"/>
    <property type="project" value="UniProtKB-KW"/>
</dbReference>
<dbReference type="GO" id="GO:0046872">
    <property type="term" value="F:metal ion binding"/>
    <property type="evidence" value="ECO:0007669"/>
    <property type="project" value="InterPro"/>
</dbReference>
<feature type="domain" description="ATP-grasp" evidence="5">
    <location>
        <begin position="107"/>
        <end position="301"/>
    </location>
</feature>
<keyword evidence="2 4" id="KW-0547">Nucleotide-binding</keyword>
<comment type="caution">
    <text evidence="6">The sequence shown here is derived from an EMBL/GenBank/DDBJ whole genome shotgun (WGS) entry which is preliminary data.</text>
</comment>
<evidence type="ECO:0000259" key="5">
    <source>
        <dbReference type="PROSITE" id="PS50975"/>
    </source>
</evidence>
<protein>
    <submittedName>
        <fullName evidence="6">ATP-grasp domain-containing protein</fullName>
    </submittedName>
</protein>